<gene>
    <name evidence="2" type="ORF">LX64_02932</name>
</gene>
<protein>
    <recommendedName>
        <fullName evidence="4">Tetratricopeptide repeat protein</fullName>
    </recommendedName>
</protein>
<reference evidence="2 3" key="1">
    <citation type="submission" date="2018-06" db="EMBL/GenBank/DDBJ databases">
        <title>Genomic Encyclopedia of Archaeal and Bacterial Type Strains, Phase II (KMG-II): from individual species to whole genera.</title>
        <authorList>
            <person name="Goeker M."/>
        </authorList>
    </citation>
    <scope>NUCLEOTIDE SEQUENCE [LARGE SCALE GENOMIC DNA]</scope>
    <source>
        <strain evidence="2 3">DSM 23857</strain>
    </source>
</reference>
<dbReference type="EMBL" id="QLLL01000005">
    <property type="protein sequence ID" value="RAJ04055.1"/>
    <property type="molecule type" value="Genomic_DNA"/>
</dbReference>
<dbReference type="InterPro" id="IPR011990">
    <property type="entry name" value="TPR-like_helical_dom_sf"/>
</dbReference>
<feature type="transmembrane region" description="Helical" evidence="1">
    <location>
        <begin position="18"/>
        <end position="34"/>
    </location>
</feature>
<dbReference type="Gene3D" id="1.25.40.10">
    <property type="entry name" value="Tetratricopeptide repeat domain"/>
    <property type="match status" value="1"/>
</dbReference>
<evidence type="ECO:0000313" key="2">
    <source>
        <dbReference type="EMBL" id="RAJ04055.1"/>
    </source>
</evidence>
<evidence type="ECO:0000256" key="1">
    <source>
        <dbReference type="SAM" id="Phobius"/>
    </source>
</evidence>
<dbReference type="Proteomes" id="UP000249547">
    <property type="component" value="Unassembled WGS sequence"/>
</dbReference>
<name>A0A327QJ86_9BACT</name>
<keyword evidence="1" id="KW-0472">Membrane</keyword>
<accession>A0A327QJ86</accession>
<dbReference type="AlphaFoldDB" id="A0A327QJ86"/>
<dbReference type="InterPro" id="IPR014562">
    <property type="entry name" value="UCP030959_TPR_rpt-cont"/>
</dbReference>
<dbReference type="PIRSF" id="PIRSF030959">
    <property type="entry name" value="UCP030959"/>
    <property type="match status" value="1"/>
</dbReference>
<comment type="caution">
    <text evidence="2">The sequence shown here is derived from an EMBL/GenBank/DDBJ whole genome shotgun (WGS) entry which is preliminary data.</text>
</comment>
<keyword evidence="1" id="KW-0812">Transmembrane</keyword>
<proteinExistence type="predicted"/>
<organism evidence="2 3">
    <name type="scientific">Chitinophaga skermanii</name>
    <dbReference type="NCBI Taxonomy" id="331697"/>
    <lineage>
        <taxon>Bacteria</taxon>
        <taxon>Pseudomonadati</taxon>
        <taxon>Bacteroidota</taxon>
        <taxon>Chitinophagia</taxon>
        <taxon>Chitinophagales</taxon>
        <taxon>Chitinophagaceae</taxon>
        <taxon>Chitinophaga</taxon>
    </lineage>
</organism>
<keyword evidence="3" id="KW-1185">Reference proteome</keyword>
<dbReference type="SUPFAM" id="SSF48452">
    <property type="entry name" value="TPR-like"/>
    <property type="match status" value="1"/>
</dbReference>
<dbReference type="Pfam" id="PF13432">
    <property type="entry name" value="TPR_16"/>
    <property type="match status" value="1"/>
</dbReference>
<sequence length="257" mass="30648">MNINIDRLTMFLSWWYDYYYIVIVFQLLFLWHALKTQRRDYIWILIFLPVIGGLIYLFKEFIPSVRSSSFSAQMKEFFKPAASIEECQKRVRIADTVTNRLALADAYSKQKQYERAIATTQSCLTDYHAKDPGITLQLARLHFLNNQFEQSIAYFDRIAALNQPMLKKQDDELMYTRALVATGQTARAEEEFKRIIRVHHSIEAMYYYGMFLKKQSRFEEAKEQFTTAKTEIDLHPRYIRRQQMQWVRLSKKELASL</sequence>
<evidence type="ECO:0000313" key="3">
    <source>
        <dbReference type="Proteomes" id="UP000249547"/>
    </source>
</evidence>
<feature type="transmembrane region" description="Helical" evidence="1">
    <location>
        <begin position="41"/>
        <end position="58"/>
    </location>
</feature>
<keyword evidence="1" id="KW-1133">Transmembrane helix</keyword>
<evidence type="ECO:0008006" key="4">
    <source>
        <dbReference type="Google" id="ProtNLM"/>
    </source>
</evidence>